<dbReference type="RefSeq" id="WP_243535759.1">
    <property type="nucleotide sequence ID" value="NZ_CP093442.1"/>
</dbReference>
<protein>
    <submittedName>
        <fullName evidence="1">SRPBCC family protein</fullName>
    </submittedName>
</protein>
<accession>A0ABY4C584</accession>
<evidence type="ECO:0000313" key="1">
    <source>
        <dbReference type="EMBL" id="UOF00112.1"/>
    </source>
</evidence>
<dbReference type="Gene3D" id="3.30.530.20">
    <property type="match status" value="1"/>
</dbReference>
<dbReference type="SUPFAM" id="SSF55961">
    <property type="entry name" value="Bet v1-like"/>
    <property type="match status" value="1"/>
</dbReference>
<organism evidence="1 2">
    <name type="scientific">Bdellovibrio reynosensis</name>
    <dbReference type="NCBI Taxonomy" id="2835041"/>
    <lineage>
        <taxon>Bacteria</taxon>
        <taxon>Pseudomonadati</taxon>
        <taxon>Bdellovibrionota</taxon>
        <taxon>Bdellovibrionia</taxon>
        <taxon>Bdellovibrionales</taxon>
        <taxon>Pseudobdellovibrionaceae</taxon>
        <taxon>Bdellovibrio</taxon>
    </lineage>
</organism>
<reference evidence="1" key="1">
    <citation type="submission" date="2022-03" db="EMBL/GenBank/DDBJ databases">
        <title>Genome Identification and Characterization of new species Bdellovibrio reynosense LBG001 sp. nov. from a Mexico soil sample.</title>
        <authorList>
            <person name="Camilli A."/>
            <person name="Ajao Y."/>
            <person name="Guo X."/>
        </authorList>
    </citation>
    <scope>NUCLEOTIDE SEQUENCE</scope>
    <source>
        <strain evidence="1">LBG001</strain>
    </source>
</reference>
<dbReference type="CDD" id="cd07812">
    <property type="entry name" value="SRPBCC"/>
    <property type="match status" value="1"/>
</dbReference>
<sequence length="45" mass="5234">MTYPSRQITTSINRSPSEVYEFTANPENMPKWAEGLSKSKNDQIW</sequence>
<dbReference type="Proteomes" id="UP000830116">
    <property type="component" value="Chromosome"/>
</dbReference>
<dbReference type="InterPro" id="IPR023393">
    <property type="entry name" value="START-like_dom_sf"/>
</dbReference>
<proteinExistence type="predicted"/>
<evidence type="ECO:0000313" key="2">
    <source>
        <dbReference type="Proteomes" id="UP000830116"/>
    </source>
</evidence>
<gene>
    <name evidence="1" type="ORF">MNR06_10405</name>
</gene>
<keyword evidence="2" id="KW-1185">Reference proteome</keyword>
<name>A0ABY4C584_9BACT</name>
<dbReference type="EMBL" id="CP093442">
    <property type="protein sequence ID" value="UOF00112.1"/>
    <property type="molecule type" value="Genomic_DNA"/>
</dbReference>